<keyword evidence="3 4" id="KW-0472">Membrane</keyword>
<feature type="transmembrane region" description="Helical" evidence="4">
    <location>
        <begin position="354"/>
        <end position="380"/>
    </location>
</feature>
<proteinExistence type="predicted"/>
<feature type="transmembrane region" description="Helical" evidence="4">
    <location>
        <begin position="142"/>
        <end position="160"/>
    </location>
</feature>
<feature type="transmembrane region" description="Helical" evidence="4">
    <location>
        <begin position="240"/>
        <end position="257"/>
    </location>
</feature>
<accession>A0A6I6JV33</accession>
<feature type="transmembrane region" description="Helical" evidence="4">
    <location>
        <begin position="167"/>
        <end position="185"/>
    </location>
</feature>
<dbReference type="Proteomes" id="UP000428260">
    <property type="component" value="Chromosome"/>
</dbReference>
<dbReference type="PROSITE" id="PS50850">
    <property type="entry name" value="MFS"/>
    <property type="match status" value="1"/>
</dbReference>
<evidence type="ECO:0000256" key="4">
    <source>
        <dbReference type="SAM" id="Phobius"/>
    </source>
</evidence>
<evidence type="ECO:0000259" key="5">
    <source>
        <dbReference type="PROSITE" id="PS50850"/>
    </source>
</evidence>
<dbReference type="SUPFAM" id="SSF103473">
    <property type="entry name" value="MFS general substrate transporter"/>
    <property type="match status" value="1"/>
</dbReference>
<dbReference type="InterPro" id="IPR036259">
    <property type="entry name" value="MFS_trans_sf"/>
</dbReference>
<feature type="domain" description="Major facilitator superfamily (MFS) profile" evidence="5">
    <location>
        <begin position="1"/>
        <end position="412"/>
    </location>
</feature>
<dbReference type="Pfam" id="PF07690">
    <property type="entry name" value="MFS_1"/>
    <property type="match status" value="1"/>
</dbReference>
<evidence type="ECO:0000256" key="2">
    <source>
        <dbReference type="ARBA" id="ARBA00022989"/>
    </source>
</evidence>
<dbReference type="GO" id="GO:0022857">
    <property type="term" value="F:transmembrane transporter activity"/>
    <property type="evidence" value="ECO:0007669"/>
    <property type="project" value="InterPro"/>
</dbReference>
<name>A0A6I6JV33_9BACT</name>
<evidence type="ECO:0000256" key="1">
    <source>
        <dbReference type="ARBA" id="ARBA00022692"/>
    </source>
</evidence>
<feature type="transmembrane region" description="Helical" evidence="4">
    <location>
        <begin position="264"/>
        <end position="282"/>
    </location>
</feature>
<dbReference type="InterPro" id="IPR011701">
    <property type="entry name" value="MFS"/>
</dbReference>
<feature type="transmembrane region" description="Helical" evidence="4">
    <location>
        <begin position="386"/>
        <end position="407"/>
    </location>
</feature>
<gene>
    <name evidence="6" type="ORF">GM418_16065</name>
</gene>
<dbReference type="EMBL" id="CP046401">
    <property type="protein sequence ID" value="QGY45129.1"/>
    <property type="molecule type" value="Genomic_DNA"/>
</dbReference>
<dbReference type="RefSeq" id="WP_158868107.1">
    <property type="nucleotide sequence ID" value="NZ_CP046401.1"/>
</dbReference>
<dbReference type="Gene3D" id="1.20.1250.20">
    <property type="entry name" value="MFS general substrate transporter like domains"/>
    <property type="match status" value="1"/>
</dbReference>
<organism evidence="6 7">
    <name type="scientific">Maribellus comscasis</name>
    <dbReference type="NCBI Taxonomy" id="2681766"/>
    <lineage>
        <taxon>Bacteria</taxon>
        <taxon>Pseudomonadati</taxon>
        <taxon>Bacteroidota</taxon>
        <taxon>Bacteroidia</taxon>
        <taxon>Marinilabiliales</taxon>
        <taxon>Prolixibacteraceae</taxon>
        <taxon>Maribellus</taxon>
    </lineage>
</organism>
<evidence type="ECO:0000313" key="7">
    <source>
        <dbReference type="Proteomes" id="UP000428260"/>
    </source>
</evidence>
<dbReference type="PANTHER" id="PTHR23530">
    <property type="entry name" value="TRANSPORT PROTEIN-RELATED"/>
    <property type="match status" value="1"/>
</dbReference>
<evidence type="ECO:0000313" key="6">
    <source>
        <dbReference type="EMBL" id="QGY45129.1"/>
    </source>
</evidence>
<keyword evidence="2 4" id="KW-1133">Transmembrane helix</keyword>
<sequence>MSSFVKNKQYYKFSFYGFLKNLRFFDAFFILFLVEKGLSYTEIGVLYAAREICINIFEVPSGIVADTYGRKNSLMGSFVAYILSFVVFFISANFWLFLVAFIFYGVGDAFRSGTHKGMIMEYLKIENWEDQKIDYYGHTRSWSQMGSAISSLIAGGIVFYSGEYHNIFLYSIVPYMINLFLIMSYPNALNHSSNQSEKNKKVSFVFMVKSLIKMVKRPKVLKIINTAALHSAYLKAVKDYIQPLMASVALLIPVFVNQEDEKRNGAIIGVIYFLIYLGTSRASKYSSKLEKNNKIDLPFVTLLFGFFLGTVTGFFYSCEIWVVALVAFIGIYLVENVRKPVLTGYISDNVPNEVLTSVISAQSLLKTILTSVLAFVFGVVADHFGIGISFIVVSVFLGVFSIFIYYLKGLRN</sequence>
<keyword evidence="1 4" id="KW-0812">Transmembrane</keyword>
<protein>
    <submittedName>
        <fullName evidence="6">MFS transporter</fullName>
    </submittedName>
</protein>
<dbReference type="AlphaFoldDB" id="A0A6I6JV33"/>
<reference evidence="6 7" key="1">
    <citation type="submission" date="2019-11" db="EMBL/GenBank/DDBJ databases">
        <authorList>
            <person name="Zheng R.K."/>
            <person name="Sun C.M."/>
        </authorList>
    </citation>
    <scope>NUCLEOTIDE SEQUENCE [LARGE SCALE GENOMIC DNA]</scope>
    <source>
        <strain evidence="6 7">WC007</strain>
    </source>
</reference>
<feature type="transmembrane region" description="Helical" evidence="4">
    <location>
        <begin position="78"/>
        <end position="104"/>
    </location>
</feature>
<dbReference type="KEGG" id="mcos:GM418_16065"/>
<keyword evidence="7" id="KW-1185">Reference proteome</keyword>
<evidence type="ECO:0000256" key="3">
    <source>
        <dbReference type="ARBA" id="ARBA00023136"/>
    </source>
</evidence>
<feature type="transmembrane region" description="Helical" evidence="4">
    <location>
        <begin position="302"/>
        <end position="334"/>
    </location>
</feature>
<dbReference type="InterPro" id="IPR053160">
    <property type="entry name" value="MFS_DHA3_Transporter"/>
</dbReference>
<dbReference type="PANTHER" id="PTHR23530:SF1">
    <property type="entry name" value="PERMEASE, MAJOR FACILITATOR SUPERFAMILY-RELATED"/>
    <property type="match status" value="1"/>
</dbReference>
<dbReference type="InterPro" id="IPR020846">
    <property type="entry name" value="MFS_dom"/>
</dbReference>